<evidence type="ECO:0000256" key="7">
    <source>
        <dbReference type="ARBA" id="ARBA00023010"/>
    </source>
</evidence>
<feature type="domain" description="Protein export membrane protein SecD/SecF C-terminal" evidence="10">
    <location>
        <begin position="232"/>
        <end position="401"/>
    </location>
</feature>
<evidence type="ECO:0000313" key="12">
    <source>
        <dbReference type="EMBL" id="MBU5677824.1"/>
    </source>
</evidence>
<dbReference type="Pfam" id="PF22599">
    <property type="entry name" value="SecDF_P1_head"/>
    <property type="match status" value="1"/>
</dbReference>
<evidence type="ECO:0000256" key="4">
    <source>
        <dbReference type="ARBA" id="ARBA00022692"/>
    </source>
</evidence>
<evidence type="ECO:0000256" key="9">
    <source>
        <dbReference type="HAMAP-Rule" id="MF_01463"/>
    </source>
</evidence>
<feature type="transmembrane region" description="Helical" evidence="9">
    <location>
        <begin position="303"/>
        <end position="327"/>
    </location>
</feature>
<dbReference type="EMBL" id="JAHLQK010000006">
    <property type="protein sequence ID" value="MBU5677824.1"/>
    <property type="molecule type" value="Genomic_DNA"/>
</dbReference>
<evidence type="ECO:0000256" key="8">
    <source>
        <dbReference type="ARBA" id="ARBA00023136"/>
    </source>
</evidence>
<protein>
    <recommendedName>
        <fullName evidence="9">Protein translocase subunit SecD</fullName>
    </recommendedName>
</protein>
<accession>A0ABS6G6P0</accession>
<comment type="caution">
    <text evidence="9">Lacks conserved residue(s) required for the propagation of feature annotation.</text>
</comment>
<name>A0ABS6G6P0_9FIRM</name>
<keyword evidence="4 9" id="KW-0812">Transmembrane</keyword>
<evidence type="ECO:0000259" key="10">
    <source>
        <dbReference type="Pfam" id="PF02355"/>
    </source>
</evidence>
<dbReference type="Proteomes" id="UP000779508">
    <property type="component" value="Unassembled WGS sequence"/>
</dbReference>
<sequence>MKAKSGIIFIIIIAILGLAIFTAFNGLEIGNYKIKPVKDSVRQGLDLKGGVYVLYEAQTDKTGRELDELIEQVIEVFSRRVDSMGLTEPLIIREGEKRIRVELPGAKNAQEAIDMIGKTAQLKFVTADDEVVVTGSNVVRAQATLGEGNSPHVSLEFDSEGAKKFAEATGRLAELQNSMDKIIYIILDDEVISSPVVNSKIPDGHASISGGFTIETASNLAALIRAGALPVDLEEVQTSTITATLGENALNRSLQAAKVGIILVFLFMLIYYRIPGLVAGIALSTYILLVIGTMITLKATFTLPSIAALILSVGMAVDANVIIFERIKEEIKAGKTVRAAIDSGFKRAFTSILDSNITTLISGIVLYQFGTGPIRGFAVMLIIGIVASMFTAVVVTKFLLKLFVGMNLAKNSKLYGA</sequence>
<keyword evidence="7 9" id="KW-0811">Translocation</keyword>
<keyword evidence="6 9" id="KW-1133">Transmembrane helix</keyword>
<reference evidence="12 13" key="1">
    <citation type="submission" date="2021-06" db="EMBL/GenBank/DDBJ databases">
        <authorList>
            <person name="Sun Q."/>
            <person name="Li D."/>
        </authorList>
    </citation>
    <scope>NUCLEOTIDE SEQUENCE [LARGE SCALE GENOMIC DNA]</scope>
    <source>
        <strain evidence="12 13">MSJ-5</strain>
    </source>
</reference>
<keyword evidence="8 9" id="KW-0472">Membrane</keyword>
<keyword evidence="2 9" id="KW-0813">Transport</keyword>
<dbReference type="PANTHER" id="PTHR30081:SF1">
    <property type="entry name" value="PROTEIN TRANSLOCASE SUBUNIT SECD"/>
    <property type="match status" value="1"/>
</dbReference>
<evidence type="ECO:0000256" key="1">
    <source>
        <dbReference type="ARBA" id="ARBA00004651"/>
    </source>
</evidence>
<dbReference type="PANTHER" id="PTHR30081">
    <property type="entry name" value="PROTEIN-EXPORT MEMBRANE PROTEIN SEC"/>
    <property type="match status" value="1"/>
</dbReference>
<keyword evidence="5 9" id="KW-0653">Protein transport</keyword>
<keyword evidence="3 9" id="KW-1003">Cell membrane</keyword>
<feature type="domain" description="SecDF P1 head subdomain" evidence="11">
    <location>
        <begin position="124"/>
        <end position="231"/>
    </location>
</feature>
<comment type="subunit">
    <text evidence="9">Forms a complex with SecF. Part of the essential Sec protein translocation apparatus which comprises SecA, SecYEG and auxiliary proteins SecDF. Other proteins may also be involved.</text>
</comment>
<gene>
    <name evidence="9 12" type="primary">secD</name>
    <name evidence="12" type="ORF">KQI88_15505</name>
</gene>
<comment type="caution">
    <text evidence="12">The sequence shown here is derived from an EMBL/GenBank/DDBJ whole genome shotgun (WGS) entry which is preliminary data.</text>
</comment>
<comment type="function">
    <text evidence="9">Part of the Sec protein translocase complex. Interacts with the SecYEG preprotein conducting channel. SecDF uses the proton motive force (PMF) to complete protein translocation after the ATP-dependent function of SecA.</text>
</comment>
<feature type="transmembrane region" description="Helical" evidence="9">
    <location>
        <begin position="348"/>
        <end position="370"/>
    </location>
</feature>
<proteinExistence type="inferred from homology"/>
<organism evidence="12 13">
    <name type="scientific">Alkaliphilus flagellatus</name>
    <dbReference type="NCBI Taxonomy" id="2841507"/>
    <lineage>
        <taxon>Bacteria</taxon>
        <taxon>Bacillati</taxon>
        <taxon>Bacillota</taxon>
        <taxon>Clostridia</taxon>
        <taxon>Peptostreptococcales</taxon>
        <taxon>Natronincolaceae</taxon>
        <taxon>Alkaliphilus</taxon>
    </lineage>
</organism>
<keyword evidence="13" id="KW-1185">Reference proteome</keyword>
<feature type="transmembrane region" description="Helical" evidence="9">
    <location>
        <begin position="376"/>
        <end position="400"/>
    </location>
</feature>
<dbReference type="NCBIfam" id="TIGR00916">
    <property type="entry name" value="2A0604s01"/>
    <property type="match status" value="1"/>
</dbReference>
<dbReference type="InterPro" id="IPR005791">
    <property type="entry name" value="SecD"/>
</dbReference>
<evidence type="ECO:0000313" key="13">
    <source>
        <dbReference type="Proteomes" id="UP000779508"/>
    </source>
</evidence>
<evidence type="ECO:0000256" key="2">
    <source>
        <dbReference type="ARBA" id="ARBA00022448"/>
    </source>
</evidence>
<comment type="similarity">
    <text evidence="9">Belongs to the SecD/SecF family. SecD subfamily.</text>
</comment>
<dbReference type="HAMAP" id="MF_01463_B">
    <property type="entry name" value="SecD_B"/>
    <property type="match status" value="1"/>
</dbReference>
<dbReference type="InterPro" id="IPR022813">
    <property type="entry name" value="SecD/SecF_arch_bac"/>
</dbReference>
<dbReference type="InterPro" id="IPR048634">
    <property type="entry name" value="SecD_SecF_C"/>
</dbReference>
<feature type="transmembrane region" description="Helical" evidence="9">
    <location>
        <begin position="254"/>
        <end position="272"/>
    </location>
</feature>
<evidence type="ECO:0000256" key="6">
    <source>
        <dbReference type="ARBA" id="ARBA00022989"/>
    </source>
</evidence>
<comment type="subcellular location">
    <subcellularLocation>
        <location evidence="1 9">Cell membrane</location>
        <topology evidence="1 9">Multi-pass membrane protein</topology>
    </subcellularLocation>
</comment>
<dbReference type="NCBIfam" id="TIGR01129">
    <property type="entry name" value="secD"/>
    <property type="match status" value="1"/>
</dbReference>
<dbReference type="RefSeq" id="WP_216418860.1">
    <property type="nucleotide sequence ID" value="NZ_JAHLQK010000006.1"/>
</dbReference>
<feature type="transmembrane region" description="Helical" evidence="9">
    <location>
        <begin position="7"/>
        <end position="27"/>
    </location>
</feature>
<dbReference type="InterPro" id="IPR055344">
    <property type="entry name" value="SecD_SecF_C_bact"/>
</dbReference>
<evidence type="ECO:0000256" key="5">
    <source>
        <dbReference type="ARBA" id="ARBA00022927"/>
    </source>
</evidence>
<evidence type="ECO:0000256" key="3">
    <source>
        <dbReference type="ARBA" id="ARBA00022475"/>
    </source>
</evidence>
<dbReference type="Pfam" id="PF02355">
    <property type="entry name" value="SecD_SecF_C"/>
    <property type="match status" value="1"/>
</dbReference>
<dbReference type="InterPro" id="IPR054384">
    <property type="entry name" value="SecDF_P1_head"/>
</dbReference>
<evidence type="ECO:0000259" key="11">
    <source>
        <dbReference type="Pfam" id="PF22599"/>
    </source>
</evidence>